<protein>
    <submittedName>
        <fullName evidence="1">Uncharacterized protein</fullName>
    </submittedName>
</protein>
<evidence type="ECO:0000313" key="1">
    <source>
        <dbReference type="EMBL" id="KAF6199635.1"/>
    </source>
</evidence>
<gene>
    <name evidence="1" type="ORF">GE061_005933</name>
</gene>
<dbReference type="AlphaFoldDB" id="A0A6A4J941"/>
<name>A0A6A4J941_APOLU</name>
<proteinExistence type="predicted"/>
<organism evidence="1 2">
    <name type="scientific">Apolygus lucorum</name>
    <name type="common">Small green plant bug</name>
    <name type="synonym">Lygocoris lucorum</name>
    <dbReference type="NCBI Taxonomy" id="248454"/>
    <lineage>
        <taxon>Eukaryota</taxon>
        <taxon>Metazoa</taxon>
        <taxon>Ecdysozoa</taxon>
        <taxon>Arthropoda</taxon>
        <taxon>Hexapoda</taxon>
        <taxon>Insecta</taxon>
        <taxon>Pterygota</taxon>
        <taxon>Neoptera</taxon>
        <taxon>Paraneoptera</taxon>
        <taxon>Hemiptera</taxon>
        <taxon>Heteroptera</taxon>
        <taxon>Panheteroptera</taxon>
        <taxon>Cimicomorpha</taxon>
        <taxon>Miridae</taxon>
        <taxon>Mirini</taxon>
        <taxon>Apolygus</taxon>
    </lineage>
</organism>
<keyword evidence="2" id="KW-1185">Reference proteome</keyword>
<dbReference type="Proteomes" id="UP000466442">
    <property type="component" value="Unassembled WGS sequence"/>
</dbReference>
<comment type="caution">
    <text evidence="1">The sequence shown here is derived from an EMBL/GenBank/DDBJ whole genome shotgun (WGS) entry which is preliminary data.</text>
</comment>
<dbReference type="EMBL" id="WIXP02000014">
    <property type="protein sequence ID" value="KAF6199635.1"/>
    <property type="molecule type" value="Genomic_DNA"/>
</dbReference>
<evidence type="ECO:0000313" key="2">
    <source>
        <dbReference type="Proteomes" id="UP000466442"/>
    </source>
</evidence>
<sequence>MSYGSYAESTPKRMRTGSGEVNMPYTPPTVNIAQETLGSWKKYYTDLVSEPRSVSSTGSHSSLFIDTSQLSPMSSDTLSANELCEDPSATRDFDSTIETIEEVSLQPAYQTLASNFLSSVDNQVVNEVDPRGQYPNAVEGISYQETEPPHNYGTLVFPKQEPLELKNTVEELSNEESEIFVGLKHLQKSLGIEITTETLGPSAEQTECDSSNLEDEKAVIIAERTKIEKMSSPESGANSNCT</sequence>
<accession>A0A6A4J941</accession>
<reference evidence="1" key="1">
    <citation type="journal article" date="2021" name="Mol. Ecol. Resour.">
        <title>Apolygus lucorum genome provides insights into omnivorousness and mesophyll feeding.</title>
        <authorList>
            <person name="Liu Y."/>
            <person name="Liu H."/>
            <person name="Wang H."/>
            <person name="Huang T."/>
            <person name="Liu B."/>
            <person name="Yang B."/>
            <person name="Yin L."/>
            <person name="Li B."/>
            <person name="Zhang Y."/>
            <person name="Zhang S."/>
            <person name="Jiang F."/>
            <person name="Zhang X."/>
            <person name="Ren Y."/>
            <person name="Wang B."/>
            <person name="Wang S."/>
            <person name="Lu Y."/>
            <person name="Wu K."/>
            <person name="Fan W."/>
            <person name="Wang G."/>
        </authorList>
    </citation>
    <scope>NUCLEOTIDE SEQUENCE</scope>
    <source>
        <strain evidence="1">12Hb</strain>
    </source>
</reference>